<feature type="compositionally biased region" description="Low complexity" evidence="2">
    <location>
        <begin position="551"/>
        <end position="564"/>
    </location>
</feature>
<evidence type="ECO:0000256" key="1">
    <source>
        <dbReference type="ARBA" id="ARBA00009797"/>
    </source>
</evidence>
<feature type="region of interest" description="Disordered" evidence="2">
    <location>
        <begin position="77"/>
        <end position="122"/>
    </location>
</feature>
<dbReference type="GO" id="GO:0036297">
    <property type="term" value="P:interstrand cross-link repair"/>
    <property type="evidence" value="ECO:0007669"/>
    <property type="project" value="TreeGrafter"/>
</dbReference>
<dbReference type="AlphaFoldDB" id="A0A4Q9M2Y2"/>
<organism evidence="3">
    <name type="scientific">Dichomitus squalens</name>
    <dbReference type="NCBI Taxonomy" id="114155"/>
    <lineage>
        <taxon>Eukaryota</taxon>
        <taxon>Fungi</taxon>
        <taxon>Dikarya</taxon>
        <taxon>Basidiomycota</taxon>
        <taxon>Agaricomycotina</taxon>
        <taxon>Agaricomycetes</taxon>
        <taxon>Polyporales</taxon>
        <taxon>Polyporaceae</taxon>
        <taxon>Dichomitus</taxon>
    </lineage>
</organism>
<feature type="region of interest" description="Disordered" evidence="2">
    <location>
        <begin position="16"/>
        <end position="57"/>
    </location>
</feature>
<dbReference type="Proteomes" id="UP000292957">
    <property type="component" value="Unassembled WGS sequence"/>
</dbReference>
<keyword evidence="3" id="KW-0540">Nuclease</keyword>
<dbReference type="PANTHER" id="PTHR14464:SF4">
    <property type="entry name" value="EXONUCLEASE V"/>
    <property type="match status" value="1"/>
</dbReference>
<dbReference type="GO" id="GO:0005634">
    <property type="term" value="C:nucleus"/>
    <property type="evidence" value="ECO:0007669"/>
    <property type="project" value="TreeGrafter"/>
</dbReference>
<feature type="compositionally biased region" description="Low complexity" evidence="2">
    <location>
        <begin position="318"/>
        <end position="328"/>
    </location>
</feature>
<feature type="compositionally biased region" description="Basic and acidic residues" evidence="2">
    <location>
        <begin position="541"/>
        <end position="550"/>
    </location>
</feature>
<name>A0A4Q9M2Y2_9APHY</name>
<evidence type="ECO:0000313" key="3">
    <source>
        <dbReference type="EMBL" id="TBU21160.1"/>
    </source>
</evidence>
<feature type="compositionally biased region" description="Polar residues" evidence="2">
    <location>
        <begin position="339"/>
        <end position="359"/>
    </location>
</feature>
<dbReference type="GO" id="GO:0045145">
    <property type="term" value="F:single-stranded DNA 5'-3' DNA exonuclease activity"/>
    <property type="evidence" value="ECO:0007669"/>
    <property type="project" value="InterPro"/>
</dbReference>
<feature type="compositionally biased region" description="Basic and acidic residues" evidence="2">
    <location>
        <begin position="86"/>
        <end position="95"/>
    </location>
</feature>
<feature type="region of interest" description="Disordered" evidence="2">
    <location>
        <begin position="296"/>
        <end position="394"/>
    </location>
</feature>
<dbReference type="EMBL" id="ML143696">
    <property type="protein sequence ID" value="TBU21160.1"/>
    <property type="molecule type" value="Genomic_DNA"/>
</dbReference>
<dbReference type="InterPro" id="IPR003903">
    <property type="entry name" value="UIM_dom"/>
</dbReference>
<keyword evidence="3" id="KW-0269">Exonuclease</keyword>
<feature type="region of interest" description="Disordered" evidence="2">
    <location>
        <begin position="682"/>
        <end position="703"/>
    </location>
</feature>
<dbReference type="OrthoDB" id="354769at2759"/>
<dbReference type="SMART" id="SM00726">
    <property type="entry name" value="UIM"/>
    <property type="match status" value="3"/>
</dbReference>
<feature type="region of interest" description="Disordered" evidence="2">
    <location>
        <begin position="528"/>
        <end position="564"/>
    </location>
</feature>
<protein>
    <submittedName>
        <fullName evidence="3">Exonuclease V a 5' deoxyribonuclease-domain-containing protein</fullName>
    </submittedName>
</protein>
<proteinExistence type="inferred from homology"/>
<dbReference type="Pfam" id="PF09810">
    <property type="entry name" value="Exo5"/>
    <property type="match status" value="2"/>
</dbReference>
<comment type="similarity">
    <text evidence="1">Belongs to the EXO5 family.</text>
</comment>
<gene>
    <name evidence="3" type="ORF">BD311DRAFT_870009</name>
</gene>
<reference evidence="3" key="1">
    <citation type="submission" date="2019-01" db="EMBL/GenBank/DDBJ databases">
        <title>Draft genome sequences of three monokaryotic isolates of the white-rot basidiomycete fungus Dichomitus squalens.</title>
        <authorList>
            <consortium name="DOE Joint Genome Institute"/>
            <person name="Lopez S.C."/>
            <person name="Andreopoulos B."/>
            <person name="Pangilinan J."/>
            <person name="Lipzen A."/>
            <person name="Riley R."/>
            <person name="Ahrendt S."/>
            <person name="Ng V."/>
            <person name="Barry K."/>
            <person name="Daum C."/>
            <person name="Grigoriev I.V."/>
            <person name="Hilden K.S."/>
            <person name="Makela M.R."/>
            <person name="de Vries R.P."/>
        </authorList>
    </citation>
    <scope>NUCLEOTIDE SEQUENCE [LARGE SCALE GENOMIC DNA]</scope>
    <source>
        <strain evidence="3">OM18370.1</strain>
    </source>
</reference>
<dbReference type="InterPro" id="IPR019190">
    <property type="entry name" value="EXOV"/>
</dbReference>
<keyword evidence="3" id="KW-0378">Hydrolase</keyword>
<dbReference type="PANTHER" id="PTHR14464">
    <property type="entry name" value="EXONUCLEASE V"/>
    <property type="match status" value="1"/>
</dbReference>
<evidence type="ECO:0000256" key="2">
    <source>
        <dbReference type="SAM" id="MobiDB-lite"/>
    </source>
</evidence>
<sequence>MSEPDEYDAYFVPLNLNDEDLDAIDAAESRARPHSNSTTQDDLSHTPPSPDEFDAYDLSEFSAADLAEIDELVDRLHGHSPLPPIREVHDEHERPSASGSGSPRDRSSPRRGGGDVPNGGPAIEIALESAGKADPSRRLKDSWIKHTKRSPYEQFRKWNRLLTVTDIAGPSWCEVQFDYGLRQRRNRKLSDRPASFTTAEGKTITVAHQVAVANNLTVTRGRSVHKVLEREIQQEPVQIEIKTNEERWALRIVNMLTAVQTLMGLGKCREMPVFGFVHGQIVTGIIDEVVRLPLPASPPREEQEQKMGSTSPNKRPAPRTAPSTPAKPSSKKQHKEPTSDQPQITAYFSPTKSQGSTAETAIDVDMEEPTTPAHSQAPLHGAPGSTPPSQLPRYSLHLSDTKTRIRPTLPPEEDTFASRIQLMLYNRLLSGLLATARPDNPSSQPFDFDALWRQVEVDPTRRFSDSFLIQAGLSESQTETQDSTSTESIIDSSEIHCLNDLTRAWRHAVEALNVAGVDKTLTIVYRAQPRTKGRPSANGKKAHETNRDSSESAPSPLSSSALSVSEQEAQDLAAAIQASISDVQPGLGGDDELARAIYESLEDAIRSGRVAEGELGVLTNPFGPPISETSPTLEGASRMGGAAGVEGLSDEFQLAWALQESLLAKLEETPVLKEAISHSAASGVDAPVASEKEAEEEDPSGVALGKLVQRAATEELEGAAESAPSVTGVEEDEDEVMITAADLETEAWIIGTKEFEVDDALLDDYLERVLAWWYGERPPQGVDVGLTRRCVTCEYRDGCEWREKKANEALQKFRDRSGCHGRWTDAPFAAHSPPLDAHLPFSDHFLS</sequence>
<dbReference type="GO" id="GO:0005739">
    <property type="term" value="C:mitochondrion"/>
    <property type="evidence" value="ECO:0007669"/>
    <property type="project" value="TreeGrafter"/>
</dbReference>
<accession>A0A4Q9M2Y2</accession>